<sequence length="956" mass="109998">MDPMSPFTVTPVLRQVVERRIEELECAKENFERRYLSPVDRTQEPSIVKRISSLLKDVQNLELQLTEDDEWMVDTINRCTEQAPDDKTLSNFVSMKKLLKFEQNMRKQIEKHSNRLEVSRLHTRLLKEALTTNNPINSAANVELEKLALDDDFELIGDTVTEVHENIASNIARPTDVNPEAITNYLRSLFEGNEHVDFQDVRDIMQVHGAELLDSGMWISEGDLKCAITDLMGKEFIDISTKEILSHYSQSPVAMRELVATMKMKSFNDWEYKHAESGLSVKTYRSADGQSHFVVEEDIIDMIFLHHCAQNWGSRMRQGLRLFMDSSTSFCPPPMTESESKTHEFFVNFIPMSYDGFVPPPPPPPLPPPPPPPPGPMNYIRRSYPPRKLGNPQLSVRKGGKPNRRRMYTGREAYRHLFEPQTLANERYNNYKQHFFMSRLPTDLPGTSEEIIAQEVQAKLLQTLATECRIQEALGQSFRVSATKFVSLASTIPHDTILTVLKYLGVPEVFLNFFERFLKVKLRINPSSRDKKPLERSFGVSFGHSLELFFSEAVLFFLELAVRKETGTYFYRLYDRCYFIDTPEITKKAEKALARFCDIMGLKSSDTCDTGNPSIGFLNFNLQPSTCPKPTTAFEIDQVKVADYANQVKKRLGNCSSVLEWVRKWNDTVGNYAAHLFGSPTDTFGEKHHDAVMAAYNFIYSTILDDGDLTTHVANLLKPHTELAKYRHDIEPIIHLPQAFGGLGVKSPFFTLILAVNTQEPISIQLQEYHSLEDEYYRKKLAEYLRRSPLEQKMKAQAILKDDQSEITSVFGLPPCSNLEPAMIPFMTKEELFKHRDRTSYGETNLDSGWNSPSVELACLHRQLIEKFVNRVDGSLKVTRNLGQLDGKGWRRSWSRMRSEDQWVMQMYSDDCFERYGTLDIWWSDGVPVEVYNEVRGYQWDYDDDHDGSSNMTDER</sequence>
<gene>
    <name evidence="1" type="ORF">Ptr86124_007642</name>
</gene>
<reference evidence="2" key="1">
    <citation type="journal article" date="2022" name="Microb. Genom.">
        <title>A global pangenome for the wheat fungal pathogen Pyrenophora tritici-repentis and prediction of effector protein structural homology.</title>
        <authorList>
            <person name="Moolhuijzen P.M."/>
            <person name="See P.T."/>
            <person name="Shi G."/>
            <person name="Powell H.R."/>
            <person name="Cockram J."/>
            <person name="Jorgensen L.N."/>
            <person name="Benslimane H."/>
            <person name="Strelkov S.E."/>
            <person name="Turner J."/>
            <person name="Liu Z."/>
            <person name="Moffat C.S."/>
        </authorList>
    </citation>
    <scope>NUCLEOTIDE SEQUENCE [LARGE SCALE GENOMIC DNA]</scope>
</reference>
<dbReference type="SUPFAM" id="SSF101447">
    <property type="entry name" value="Formin homology 2 domain (FH2 domain)"/>
    <property type="match status" value="1"/>
</dbReference>
<name>A0A922ND88_9PLEO</name>
<organism evidence="1 2">
    <name type="scientific">Pyrenophora tritici-repentis</name>
    <dbReference type="NCBI Taxonomy" id="45151"/>
    <lineage>
        <taxon>Eukaryota</taxon>
        <taxon>Fungi</taxon>
        <taxon>Dikarya</taxon>
        <taxon>Ascomycota</taxon>
        <taxon>Pezizomycotina</taxon>
        <taxon>Dothideomycetes</taxon>
        <taxon>Pleosporomycetidae</taxon>
        <taxon>Pleosporales</taxon>
        <taxon>Pleosporineae</taxon>
        <taxon>Pleosporaceae</taxon>
        <taxon>Pyrenophora</taxon>
    </lineage>
</organism>
<evidence type="ECO:0000313" key="2">
    <source>
        <dbReference type="Proteomes" id="UP000249757"/>
    </source>
</evidence>
<accession>A0A922ND88</accession>
<keyword evidence="2" id="KW-1185">Reference proteome</keyword>
<dbReference type="PANTHER" id="PTHR37015">
    <property type="entry name" value="REVERSE TRANSCRIPTASE DOMAIN-CONTAINING PROTEIN"/>
    <property type="match status" value="1"/>
</dbReference>
<dbReference type="EMBL" id="NRDI02000009">
    <property type="protein sequence ID" value="KAI1513740.1"/>
    <property type="molecule type" value="Genomic_DNA"/>
</dbReference>
<dbReference type="Proteomes" id="UP000249757">
    <property type="component" value="Unassembled WGS sequence"/>
</dbReference>
<comment type="caution">
    <text evidence="1">The sequence shown here is derived from an EMBL/GenBank/DDBJ whole genome shotgun (WGS) entry which is preliminary data.</text>
</comment>
<evidence type="ECO:0000313" key="1">
    <source>
        <dbReference type="EMBL" id="KAI1513740.1"/>
    </source>
</evidence>
<proteinExistence type="predicted"/>
<protein>
    <submittedName>
        <fullName evidence="1">Uncharacterized protein</fullName>
    </submittedName>
</protein>
<dbReference type="AlphaFoldDB" id="A0A922ND88"/>
<dbReference type="PANTHER" id="PTHR37015:SF2">
    <property type="entry name" value="REVERSE TRANSCRIPTASE DOMAIN-CONTAINING PROTEIN"/>
    <property type="match status" value="1"/>
</dbReference>
<dbReference type="OrthoDB" id="74545at2759"/>